<feature type="signal peptide" evidence="1">
    <location>
        <begin position="1"/>
        <end position="21"/>
    </location>
</feature>
<accession>A0ABU4QK42</accession>
<dbReference type="EMBL" id="JAWXXR010000001">
    <property type="protein sequence ID" value="MDX6017696.1"/>
    <property type="molecule type" value="Genomic_DNA"/>
</dbReference>
<protein>
    <submittedName>
        <fullName evidence="2">Uncharacterized protein</fullName>
    </submittedName>
</protein>
<keyword evidence="3" id="KW-1185">Reference proteome</keyword>
<evidence type="ECO:0000313" key="2">
    <source>
        <dbReference type="EMBL" id="MDX6017696.1"/>
    </source>
</evidence>
<keyword evidence="1" id="KW-0732">Signal</keyword>
<dbReference type="GeneID" id="88624917"/>
<name>A0ABU4QK42_9GAMM</name>
<reference evidence="2 3" key="1">
    <citation type="submission" date="2023-11" db="EMBL/GenBank/DDBJ databases">
        <title>MicrobeMod: A computational toolkit for identifying prokaryotic methylation and restriction-modification with nanopore sequencing.</title>
        <authorList>
            <person name="Crits-Christoph A."/>
            <person name="Kang S.C."/>
            <person name="Lee H."/>
            <person name="Ostrov N."/>
        </authorList>
    </citation>
    <scope>NUCLEOTIDE SEQUENCE [LARGE SCALE GENOMIC DNA]</scope>
    <source>
        <strain evidence="2 3">ATCC BAA-2732</strain>
    </source>
</reference>
<dbReference type="Proteomes" id="UP001272773">
    <property type="component" value="Unassembled WGS sequence"/>
</dbReference>
<comment type="caution">
    <text evidence="2">The sequence shown here is derived from an EMBL/GenBank/DDBJ whole genome shotgun (WGS) entry which is preliminary data.</text>
</comment>
<evidence type="ECO:0000256" key="1">
    <source>
        <dbReference type="SAM" id="SignalP"/>
    </source>
</evidence>
<proteinExistence type="predicted"/>
<dbReference type="RefSeq" id="WP_039033346.1">
    <property type="nucleotide sequence ID" value="NZ_JAKCOQ010000096.1"/>
</dbReference>
<organism evidence="2 3">
    <name type="scientific">Shewanella indica</name>
    <dbReference type="NCBI Taxonomy" id="768528"/>
    <lineage>
        <taxon>Bacteria</taxon>
        <taxon>Pseudomonadati</taxon>
        <taxon>Pseudomonadota</taxon>
        <taxon>Gammaproteobacteria</taxon>
        <taxon>Alteromonadales</taxon>
        <taxon>Shewanellaceae</taxon>
        <taxon>Shewanella</taxon>
    </lineage>
</organism>
<feature type="chain" id="PRO_5047455448" evidence="1">
    <location>
        <begin position="22"/>
        <end position="300"/>
    </location>
</feature>
<gene>
    <name evidence="2" type="ORF">SIL79_15375</name>
</gene>
<evidence type="ECO:0000313" key="3">
    <source>
        <dbReference type="Proteomes" id="UP001272773"/>
    </source>
</evidence>
<sequence length="300" mass="33284">MRLFKALGFLAVVSLPASAFAIDGYHVECNSCVSEEQFNQAAKDEAVQGQTIYVNVINFENYEFRKYKVTKTHKNVCDPKSREPDGRGGFIQDCKIIRTHTATKEELTNDEINALMSFATSFNDYKSVVKQYATAIPETVVPSGYDLIGASYNHGKVIDYYKSQVNSSTITERYVGLVEAATKIVSKGINVSAPAIVFSFSDGSKAYAEVDFYDMDDNLHYKFTKVIDTNGNQIDLKAQNPFPKLMDVSNLSLQSWQTLYGAFRAYGLAVVGETTRIVPRGTITITECNGGTANMCRHPQ</sequence>